<proteinExistence type="inferred from homology"/>
<evidence type="ECO:0000313" key="12">
    <source>
        <dbReference type="Proteomes" id="UP000198995"/>
    </source>
</evidence>
<gene>
    <name evidence="11" type="ORF">SAMN04489866_10567</name>
</gene>
<dbReference type="InterPro" id="IPR004464">
    <property type="entry name" value="FBPase_class-2/SBPase"/>
</dbReference>
<feature type="binding site" evidence="9">
    <location>
        <position position="212"/>
    </location>
    <ligand>
        <name>Mn(2+)</name>
        <dbReference type="ChEBI" id="CHEBI:29035"/>
        <label>2</label>
    </ligand>
</feature>
<dbReference type="CDD" id="cd01516">
    <property type="entry name" value="FBPase_glpX"/>
    <property type="match status" value="1"/>
</dbReference>
<comment type="similarity">
    <text evidence="2 8">Belongs to the FBPase class 2 family.</text>
</comment>
<dbReference type="EMBL" id="FNAF01000005">
    <property type="protein sequence ID" value="SDD65956.1"/>
    <property type="molecule type" value="Genomic_DNA"/>
</dbReference>
<dbReference type="GO" id="GO:0030388">
    <property type="term" value="P:fructose 1,6-bisphosphate metabolic process"/>
    <property type="evidence" value="ECO:0007669"/>
    <property type="project" value="TreeGrafter"/>
</dbReference>
<dbReference type="Gene3D" id="3.30.540.10">
    <property type="entry name" value="Fructose-1,6-Bisphosphatase, subunit A, domain 1"/>
    <property type="match status" value="1"/>
</dbReference>
<evidence type="ECO:0000256" key="6">
    <source>
        <dbReference type="ARBA" id="ARBA00023277"/>
    </source>
</evidence>
<organism evidence="11 12">
    <name type="scientific">Peptococcus niger</name>
    <dbReference type="NCBI Taxonomy" id="2741"/>
    <lineage>
        <taxon>Bacteria</taxon>
        <taxon>Bacillati</taxon>
        <taxon>Bacillota</taxon>
        <taxon>Clostridia</taxon>
        <taxon>Eubacteriales</taxon>
        <taxon>Peptococcaceae</taxon>
        <taxon>Peptococcus</taxon>
    </lineage>
</organism>
<keyword evidence="6 8" id="KW-0119">Carbohydrate metabolism</keyword>
<sequence length="313" mass="32967">MERELVIEFSRVTEAAAINCTNWVGKLDKMAADGAAVEAMRHMFETVAITGTVVIGEGEMDEAPMLYIGEKVGLGGDEVDIAVDPLEGTNLAAKNQPGAITVMAVSDAGGLLHAPDMYMDKIIVGPGAKGAIDIEASVEENLKNVAQALGKPMDELTVCLLDRPRHEHIKQAVKALGARVQLITDGDVSPALSCCFPESGIDMVLGIGGAPEGVLAAAAVKCMGGDMQGKLAPENDEQVTRAEAMGTSCDEVLTLNDLVRSDDVMFVASGVTTGSILKGVKRDGDFITVNTVVLRHKTGTVRFLDSRYRLPVS</sequence>
<dbReference type="Pfam" id="PF03320">
    <property type="entry name" value="FBPase_glpX"/>
    <property type="match status" value="1"/>
</dbReference>
<evidence type="ECO:0000256" key="7">
    <source>
        <dbReference type="ARBA" id="ARBA00024331"/>
    </source>
</evidence>
<dbReference type="FunFam" id="3.40.190.90:FF:000001">
    <property type="entry name" value="Fructose-1,6-bisphosphatase"/>
    <property type="match status" value="1"/>
</dbReference>
<feature type="binding site" evidence="10">
    <location>
        <begin position="163"/>
        <end position="165"/>
    </location>
    <ligand>
        <name>substrate</name>
    </ligand>
</feature>
<protein>
    <recommendedName>
        <fullName evidence="8">Fructose-1,6-bisphosphatase</fullName>
    </recommendedName>
</protein>
<dbReference type="PANTHER" id="PTHR30447">
    <property type="entry name" value="FRUCTOSE-1,6-BISPHOSPHATASE CLASS 2"/>
    <property type="match status" value="1"/>
</dbReference>
<dbReference type="GO" id="GO:0042132">
    <property type="term" value="F:fructose 1,6-bisphosphate 1-phosphatase activity"/>
    <property type="evidence" value="ECO:0007669"/>
    <property type="project" value="UniProtKB-EC"/>
</dbReference>
<dbReference type="GO" id="GO:0005829">
    <property type="term" value="C:cytosol"/>
    <property type="evidence" value="ECO:0007669"/>
    <property type="project" value="TreeGrafter"/>
</dbReference>
<accession>A0A1G6WLK7</accession>
<dbReference type="Gene3D" id="3.40.190.90">
    <property type="match status" value="1"/>
</dbReference>
<keyword evidence="5 9" id="KW-0464">Manganese</keyword>
<comment type="pathway">
    <text evidence="7">Carbohydrate biosynthesis.</text>
</comment>
<dbReference type="PIRSF" id="PIRSF004532">
    <property type="entry name" value="GlpX"/>
    <property type="match status" value="1"/>
</dbReference>
<name>A0A1G6WLK7_PEPNI</name>
<evidence type="ECO:0000256" key="8">
    <source>
        <dbReference type="PIRNR" id="PIRNR004532"/>
    </source>
</evidence>
<feature type="binding site" evidence="9">
    <location>
        <position position="33"/>
    </location>
    <ligand>
        <name>Mn(2+)</name>
        <dbReference type="ChEBI" id="CHEBI:29035"/>
        <label>1</label>
    </ligand>
</feature>
<keyword evidence="3 9" id="KW-0479">Metal-binding</keyword>
<evidence type="ECO:0000256" key="2">
    <source>
        <dbReference type="ARBA" id="ARBA00008989"/>
    </source>
</evidence>
<feature type="binding site" evidence="9">
    <location>
        <position position="84"/>
    </location>
    <ligand>
        <name>Mn(2+)</name>
        <dbReference type="ChEBI" id="CHEBI:29035"/>
        <label>2</label>
    </ligand>
</feature>
<evidence type="ECO:0000256" key="9">
    <source>
        <dbReference type="PIRSR" id="PIRSR004532-1"/>
    </source>
</evidence>
<dbReference type="GO" id="GO:0006071">
    <property type="term" value="P:glycerol metabolic process"/>
    <property type="evidence" value="ECO:0007669"/>
    <property type="project" value="InterPro"/>
</dbReference>
<dbReference type="PANTHER" id="PTHR30447:SF0">
    <property type="entry name" value="FRUCTOSE-1,6-BISPHOSPHATASE 1 CLASS 2-RELATED"/>
    <property type="match status" value="1"/>
</dbReference>
<comment type="cofactor">
    <cofactor evidence="9">
        <name>Mn(2+)</name>
        <dbReference type="ChEBI" id="CHEBI:29035"/>
    </cofactor>
</comment>
<feature type="binding site" evidence="10">
    <location>
        <position position="209"/>
    </location>
    <ligand>
        <name>substrate</name>
    </ligand>
</feature>
<keyword evidence="12" id="KW-1185">Reference proteome</keyword>
<evidence type="ECO:0000256" key="10">
    <source>
        <dbReference type="PIRSR" id="PIRSR004532-2"/>
    </source>
</evidence>
<dbReference type="NCBIfam" id="TIGR00330">
    <property type="entry name" value="glpX"/>
    <property type="match status" value="1"/>
</dbReference>
<feature type="binding site" evidence="10">
    <location>
        <begin position="87"/>
        <end position="89"/>
    </location>
    <ligand>
        <name>substrate</name>
    </ligand>
</feature>
<evidence type="ECO:0000256" key="4">
    <source>
        <dbReference type="ARBA" id="ARBA00022801"/>
    </source>
</evidence>
<evidence type="ECO:0000313" key="11">
    <source>
        <dbReference type="EMBL" id="SDD65956.1"/>
    </source>
</evidence>
<evidence type="ECO:0000256" key="3">
    <source>
        <dbReference type="ARBA" id="ARBA00022723"/>
    </source>
</evidence>
<dbReference type="OrthoDB" id="9779353at2"/>
<comment type="catalytic activity">
    <reaction evidence="1">
        <text>beta-D-fructose 1,6-bisphosphate + H2O = beta-D-fructose 6-phosphate + phosphate</text>
        <dbReference type="Rhea" id="RHEA:11064"/>
        <dbReference type="ChEBI" id="CHEBI:15377"/>
        <dbReference type="ChEBI" id="CHEBI:32966"/>
        <dbReference type="ChEBI" id="CHEBI:43474"/>
        <dbReference type="ChEBI" id="CHEBI:57634"/>
        <dbReference type="EC" id="3.1.3.11"/>
    </reaction>
</comment>
<feature type="binding site" evidence="10">
    <location>
        <position position="118"/>
    </location>
    <ligand>
        <name>substrate</name>
    </ligand>
</feature>
<dbReference type="STRING" id="2741.SAMN04489866_10567"/>
<evidence type="ECO:0000256" key="1">
    <source>
        <dbReference type="ARBA" id="ARBA00001273"/>
    </source>
</evidence>
<dbReference type="GO" id="GO:0046872">
    <property type="term" value="F:metal ion binding"/>
    <property type="evidence" value="ECO:0007669"/>
    <property type="project" value="UniProtKB-KW"/>
</dbReference>
<feature type="binding site" evidence="9">
    <location>
        <position position="57"/>
    </location>
    <ligand>
        <name>Mn(2+)</name>
        <dbReference type="ChEBI" id="CHEBI:29035"/>
        <label>1</label>
    </ligand>
</feature>
<dbReference type="GO" id="GO:0006094">
    <property type="term" value="P:gluconeogenesis"/>
    <property type="evidence" value="ECO:0007669"/>
    <property type="project" value="InterPro"/>
</dbReference>
<dbReference type="AlphaFoldDB" id="A0A1G6WLK7"/>
<reference evidence="11 12" key="1">
    <citation type="submission" date="2016-10" db="EMBL/GenBank/DDBJ databases">
        <authorList>
            <person name="de Groot N.N."/>
        </authorList>
    </citation>
    <scope>NUCLEOTIDE SEQUENCE [LARGE SCALE GENOMIC DNA]</scope>
    <source>
        <strain evidence="11 12">DSM 20475</strain>
    </source>
</reference>
<dbReference type="SUPFAM" id="SSF56655">
    <property type="entry name" value="Carbohydrate phosphatase"/>
    <property type="match status" value="1"/>
</dbReference>
<feature type="binding site" evidence="9">
    <location>
        <position position="87"/>
    </location>
    <ligand>
        <name>Mn(2+)</name>
        <dbReference type="ChEBI" id="CHEBI:29035"/>
        <label>2</label>
    </ligand>
</feature>
<keyword evidence="4" id="KW-0378">Hydrolase</keyword>
<dbReference type="Proteomes" id="UP000198995">
    <property type="component" value="Unassembled WGS sequence"/>
</dbReference>
<evidence type="ECO:0000256" key="5">
    <source>
        <dbReference type="ARBA" id="ARBA00023211"/>
    </source>
</evidence>
<feature type="binding site" evidence="10">
    <location>
        <begin position="185"/>
        <end position="187"/>
    </location>
    <ligand>
        <name>substrate</name>
    </ligand>
</feature>
<dbReference type="RefSeq" id="WP_091791743.1">
    <property type="nucleotide sequence ID" value="NZ_FNAF01000005.1"/>
</dbReference>